<proteinExistence type="predicted"/>
<dbReference type="EMBL" id="JAROKS010000002">
    <property type="protein sequence ID" value="KAK1805698.1"/>
    <property type="molecule type" value="Genomic_DNA"/>
</dbReference>
<comment type="caution">
    <text evidence="1">The sequence shown here is derived from an EMBL/GenBank/DDBJ whole genome shotgun (WGS) entry which is preliminary data.</text>
</comment>
<dbReference type="AlphaFoldDB" id="A0AAD9E608"/>
<dbReference type="Proteomes" id="UP001239994">
    <property type="component" value="Unassembled WGS sequence"/>
</dbReference>
<accession>A0AAD9E608</accession>
<protein>
    <submittedName>
        <fullName evidence="1">Uncharacterized protein</fullName>
    </submittedName>
</protein>
<keyword evidence="2" id="KW-1185">Reference proteome</keyword>
<organism evidence="1 2">
    <name type="scientific">Electrophorus voltai</name>
    <dbReference type="NCBI Taxonomy" id="2609070"/>
    <lineage>
        <taxon>Eukaryota</taxon>
        <taxon>Metazoa</taxon>
        <taxon>Chordata</taxon>
        <taxon>Craniata</taxon>
        <taxon>Vertebrata</taxon>
        <taxon>Euteleostomi</taxon>
        <taxon>Actinopterygii</taxon>
        <taxon>Neopterygii</taxon>
        <taxon>Teleostei</taxon>
        <taxon>Ostariophysi</taxon>
        <taxon>Gymnotiformes</taxon>
        <taxon>Gymnotoidei</taxon>
        <taxon>Gymnotidae</taxon>
        <taxon>Electrophorus</taxon>
    </lineage>
</organism>
<sequence>MDSNPLQEFVALSPRDSNPLQEFVALSPRDSNPLQEFVALSPRDSNPVLFYQQENRYKYRLHLILQVESNITSINGTVGQEACIQFKFESLNNSRMDGKSLIVRRDDKRTEGTWTNSSCSPSSKFLKEKSNCAVYIAETPSREVFLYFPNLCKTHIGVYQLALYVENQQMVLIESNKVNLTVYPGANVTTVITPVFVLAGLLCWFYCTYNMKTGIVCTKRQSKYTINLNKRRCPVHSTVPAVSTIEYGVLDFHKQSERTSHAEAPKVQEGVEYATILYPPQRKRT</sequence>
<gene>
    <name evidence="1" type="ORF">P4O66_001963</name>
</gene>
<evidence type="ECO:0000313" key="1">
    <source>
        <dbReference type="EMBL" id="KAK1805698.1"/>
    </source>
</evidence>
<reference evidence="1" key="1">
    <citation type="submission" date="2023-03" db="EMBL/GenBank/DDBJ databases">
        <title>Electrophorus voltai genome.</title>
        <authorList>
            <person name="Bian C."/>
        </authorList>
    </citation>
    <scope>NUCLEOTIDE SEQUENCE</scope>
    <source>
        <strain evidence="1">CB-2022</strain>
        <tissue evidence="1">Muscle</tissue>
    </source>
</reference>
<name>A0AAD9E608_9TELE</name>
<evidence type="ECO:0000313" key="2">
    <source>
        <dbReference type="Proteomes" id="UP001239994"/>
    </source>
</evidence>